<dbReference type="PANTHER" id="PTHR40036">
    <property type="entry name" value="MACROCIN O-METHYLTRANSFERASE"/>
    <property type="match status" value="1"/>
</dbReference>
<dbReference type="InterPro" id="IPR008884">
    <property type="entry name" value="TylF_MeTrfase"/>
</dbReference>
<dbReference type="EMBL" id="CP032322">
    <property type="protein sequence ID" value="QCN98092.1"/>
    <property type="molecule type" value="Genomic_DNA"/>
</dbReference>
<evidence type="ECO:0000313" key="2">
    <source>
        <dbReference type="EMBL" id="QCN98092.1"/>
    </source>
</evidence>
<gene>
    <name evidence="2" type="ORF">D3093_21430</name>
</gene>
<feature type="region of interest" description="Disordered" evidence="1">
    <location>
        <begin position="36"/>
        <end position="56"/>
    </location>
</feature>
<dbReference type="Proteomes" id="UP000298595">
    <property type="component" value="Plasmid p1"/>
</dbReference>
<accession>A0A4D8PI56</accession>
<dbReference type="Gene3D" id="3.40.50.150">
    <property type="entry name" value="Vaccinia Virus protein VP39"/>
    <property type="match status" value="1"/>
</dbReference>
<sequence>MPDRQVFPVDEVLTEARRLIAARHYRQAVRLLRDTAPESGGSAERDRAERDRAERDRLTGMAALGRRDAVAATAALRRALARTPEHAETLHHLAQAVLAGGDRLQAVRWLERVAAVDPAFPGLREALAGAYRRDALYEEALRVTGEALAAGNRSADILYERAVSLAHLGDAAGALAVFDERLADDPEHAAAWFGSHAAALGLNGVEDALRRLRRAADCPGAAGKYWGFLCAYLLLLGRDADAGALYGEKLAGQPKRLPLVEAVTAIRPHLAPDVRLFGVGAELLRFALERAEVPGLVLEFGVRRGTSLNQIAAVAGQTVHGFDSFEGLPEGWVNAPRGVLSTGKSLPPVRDNAVLHAGWFEDTLPPFLAAHGGAVRFVNVDSDIYSSARTVLTALAPRFRAGTVLVFDEFIGNRTWREDEYRAFLEYVAESGAAWEIIAVSPHTKQVAIRLRAIPAS</sequence>
<name>A0A4D8PI56_9PROT</name>
<dbReference type="Gene3D" id="1.25.40.10">
    <property type="entry name" value="Tetratricopeptide repeat domain"/>
    <property type="match status" value="2"/>
</dbReference>
<dbReference type="PANTHER" id="PTHR40036:SF1">
    <property type="entry name" value="MACROCIN O-METHYLTRANSFERASE"/>
    <property type="match status" value="1"/>
</dbReference>
<protein>
    <submittedName>
        <fullName evidence="2">Uncharacterized protein</fullName>
    </submittedName>
</protein>
<dbReference type="InterPro" id="IPR029063">
    <property type="entry name" value="SAM-dependent_MTases_sf"/>
</dbReference>
<keyword evidence="2" id="KW-0614">Plasmid</keyword>
<dbReference type="KEGG" id="aare:D3093_21430"/>
<dbReference type="AlphaFoldDB" id="A0A4D8PI56"/>
<geneLocation type="plasmid" evidence="2 3">
    <name>p1</name>
</geneLocation>
<dbReference type="Pfam" id="PF13578">
    <property type="entry name" value="Methyltransf_24"/>
    <property type="match status" value="1"/>
</dbReference>
<reference evidence="2 3" key="1">
    <citation type="submission" date="2018-09" db="EMBL/GenBank/DDBJ databases">
        <title>Whole genome based analysis of evolution and adaptive divergence in Indian and Brazilian strains of Azospirillum brasilense.</title>
        <authorList>
            <person name="Singh C."/>
            <person name="Tripathi A.K."/>
        </authorList>
    </citation>
    <scope>NUCLEOTIDE SEQUENCE [LARGE SCALE GENOMIC DNA]</scope>
    <source>
        <strain evidence="2 3">MTCC4035</strain>
        <plasmid evidence="2 3">p1</plasmid>
    </source>
</reference>
<evidence type="ECO:0000256" key="1">
    <source>
        <dbReference type="SAM" id="MobiDB-lite"/>
    </source>
</evidence>
<proteinExistence type="predicted"/>
<dbReference type="SUPFAM" id="SSF53335">
    <property type="entry name" value="S-adenosyl-L-methionine-dependent methyltransferases"/>
    <property type="match status" value="1"/>
</dbReference>
<organism evidence="2 3">
    <name type="scientific">Azospirillum argentinense</name>
    <dbReference type="NCBI Taxonomy" id="2970906"/>
    <lineage>
        <taxon>Bacteria</taxon>
        <taxon>Pseudomonadati</taxon>
        <taxon>Pseudomonadota</taxon>
        <taxon>Alphaproteobacteria</taxon>
        <taxon>Rhodospirillales</taxon>
        <taxon>Azospirillaceae</taxon>
        <taxon>Azospirillum</taxon>
    </lineage>
</organism>
<dbReference type="SUPFAM" id="SSF48452">
    <property type="entry name" value="TPR-like"/>
    <property type="match status" value="1"/>
</dbReference>
<feature type="compositionally biased region" description="Basic and acidic residues" evidence="1">
    <location>
        <begin position="43"/>
        <end position="56"/>
    </location>
</feature>
<evidence type="ECO:0000313" key="3">
    <source>
        <dbReference type="Proteomes" id="UP000298595"/>
    </source>
</evidence>
<dbReference type="InterPro" id="IPR011990">
    <property type="entry name" value="TPR-like_helical_dom_sf"/>
</dbReference>